<dbReference type="AlphaFoldDB" id="A0A928W2T6"/>
<dbReference type="InterPro" id="IPR023393">
    <property type="entry name" value="START-like_dom_sf"/>
</dbReference>
<name>A0A928W2T6_9CYAN</name>
<dbReference type="EMBL" id="JADEXN010000317">
    <property type="protein sequence ID" value="MBE9042215.1"/>
    <property type="molecule type" value="Genomic_DNA"/>
</dbReference>
<feature type="domain" description="Coenzyme Q-binding protein COQ10 START" evidence="1">
    <location>
        <begin position="10"/>
        <end position="134"/>
    </location>
</feature>
<evidence type="ECO:0000313" key="2">
    <source>
        <dbReference type="EMBL" id="MBE9042215.1"/>
    </source>
</evidence>
<comment type="caution">
    <text evidence="2">The sequence shown here is derived from an EMBL/GenBank/DDBJ whole genome shotgun (WGS) entry which is preliminary data.</text>
</comment>
<gene>
    <name evidence="2" type="ORF">IQ235_15660</name>
</gene>
<dbReference type="SUPFAM" id="SSF55961">
    <property type="entry name" value="Bet v1-like"/>
    <property type="match status" value="1"/>
</dbReference>
<dbReference type="InterPro" id="IPR005031">
    <property type="entry name" value="COQ10_START"/>
</dbReference>
<dbReference type="Proteomes" id="UP000621799">
    <property type="component" value="Unassembled WGS sequence"/>
</dbReference>
<evidence type="ECO:0000313" key="3">
    <source>
        <dbReference type="Proteomes" id="UP000621799"/>
    </source>
</evidence>
<organism evidence="2 3">
    <name type="scientific">Zarconia navalis LEGE 11467</name>
    <dbReference type="NCBI Taxonomy" id="1828826"/>
    <lineage>
        <taxon>Bacteria</taxon>
        <taxon>Bacillati</taxon>
        <taxon>Cyanobacteriota</taxon>
        <taxon>Cyanophyceae</taxon>
        <taxon>Oscillatoriophycideae</taxon>
        <taxon>Oscillatoriales</taxon>
        <taxon>Oscillatoriales incertae sedis</taxon>
        <taxon>Zarconia</taxon>
        <taxon>Zarconia navalis</taxon>
    </lineage>
</organism>
<dbReference type="RefSeq" id="WP_264322389.1">
    <property type="nucleotide sequence ID" value="NZ_JADEXN010000317.1"/>
</dbReference>
<dbReference type="Pfam" id="PF03364">
    <property type="entry name" value="Polyketide_cyc"/>
    <property type="match status" value="1"/>
</dbReference>
<accession>A0A928W2T6</accession>
<evidence type="ECO:0000259" key="1">
    <source>
        <dbReference type="Pfam" id="PF03364"/>
    </source>
</evidence>
<protein>
    <submittedName>
        <fullName evidence="2">SRPBCC family protein</fullName>
    </submittedName>
</protein>
<dbReference type="CDD" id="cd07820">
    <property type="entry name" value="SRPBCC_3"/>
    <property type="match status" value="1"/>
</dbReference>
<keyword evidence="3" id="KW-1185">Reference proteome</keyword>
<reference evidence="2" key="1">
    <citation type="submission" date="2020-10" db="EMBL/GenBank/DDBJ databases">
        <authorList>
            <person name="Castelo-Branco R."/>
            <person name="Eusebio N."/>
            <person name="Adriana R."/>
            <person name="Vieira A."/>
            <person name="Brugerolle De Fraissinette N."/>
            <person name="Rezende De Castro R."/>
            <person name="Schneider M.P."/>
            <person name="Vasconcelos V."/>
            <person name="Leao P.N."/>
        </authorList>
    </citation>
    <scope>NUCLEOTIDE SEQUENCE</scope>
    <source>
        <strain evidence="2">LEGE 11467</strain>
    </source>
</reference>
<proteinExistence type="predicted"/>
<sequence length="153" mass="18033">MLHFKYSTLINATVETLWNFHERSDILQLLTPPWQNVEIVRREGGLDVGAITEFKLFFGPIPVRWLARHTECDRYGLFTDEQIEGPMESWTHRHQFSPEGDKTRLTDAIAFSLPVGELTDTLFGWIVEQQLEEMFRYRHQVTKRECERHAVNS</sequence>
<dbReference type="Gene3D" id="3.30.530.20">
    <property type="match status" value="1"/>
</dbReference>